<dbReference type="OrthoDB" id="268594at2759"/>
<evidence type="ECO:0000313" key="9">
    <source>
        <dbReference type="Proteomes" id="UP000799302"/>
    </source>
</evidence>
<dbReference type="Proteomes" id="UP000799302">
    <property type="component" value="Unassembled WGS sequence"/>
</dbReference>
<evidence type="ECO:0000256" key="4">
    <source>
        <dbReference type="ARBA" id="ARBA00037279"/>
    </source>
</evidence>
<feature type="compositionally biased region" description="Gly residues" evidence="7">
    <location>
        <begin position="82"/>
        <end position="95"/>
    </location>
</feature>
<evidence type="ECO:0000256" key="1">
    <source>
        <dbReference type="ARBA" id="ARBA00004496"/>
    </source>
</evidence>
<evidence type="ECO:0000256" key="5">
    <source>
        <dbReference type="ARBA" id="ARBA00038223"/>
    </source>
</evidence>
<evidence type="ECO:0000256" key="2">
    <source>
        <dbReference type="ARBA" id="ARBA00022490"/>
    </source>
</evidence>
<proteinExistence type="inferred from homology"/>
<accession>A0A6A6U6Z9</accession>
<dbReference type="GO" id="GO:0033617">
    <property type="term" value="P:mitochondrial respiratory chain complex IV assembly"/>
    <property type="evidence" value="ECO:0007669"/>
    <property type="project" value="TreeGrafter"/>
</dbReference>
<dbReference type="GO" id="GO:0005758">
    <property type="term" value="C:mitochondrial intermembrane space"/>
    <property type="evidence" value="ECO:0007669"/>
    <property type="project" value="TreeGrafter"/>
</dbReference>
<dbReference type="AlphaFoldDB" id="A0A6A6U6Z9"/>
<dbReference type="InterPro" id="IPR009069">
    <property type="entry name" value="Cys_alpha_HP_mot_SF"/>
</dbReference>
<dbReference type="PROSITE" id="PS51808">
    <property type="entry name" value="CHCH"/>
    <property type="match status" value="1"/>
</dbReference>
<evidence type="ECO:0000313" key="8">
    <source>
        <dbReference type="EMBL" id="KAF2667426.1"/>
    </source>
</evidence>
<comment type="subcellular location">
    <subcellularLocation>
        <location evidence="1">Cytoplasm</location>
    </subcellularLocation>
</comment>
<keyword evidence="2" id="KW-0963">Cytoplasm</keyword>
<evidence type="ECO:0000256" key="7">
    <source>
        <dbReference type="SAM" id="MobiDB-lite"/>
    </source>
</evidence>
<dbReference type="SUPFAM" id="SSF47072">
    <property type="entry name" value="Cysteine alpha-hairpin motif"/>
    <property type="match status" value="1"/>
</dbReference>
<gene>
    <name evidence="8" type="ORF">BT63DRAFT_403060</name>
</gene>
<feature type="region of interest" description="Disordered" evidence="7">
    <location>
        <begin position="1"/>
        <end position="25"/>
    </location>
</feature>
<dbReference type="PANTHER" id="PTHR21107">
    <property type="entry name" value="CYTOCHROME C OXIDASE ASSEMBLY PROTEIN COX19"/>
    <property type="match status" value="1"/>
</dbReference>
<reference evidence="8" key="1">
    <citation type="journal article" date="2020" name="Stud. Mycol.">
        <title>101 Dothideomycetes genomes: a test case for predicting lifestyles and emergence of pathogens.</title>
        <authorList>
            <person name="Haridas S."/>
            <person name="Albert R."/>
            <person name="Binder M."/>
            <person name="Bloem J."/>
            <person name="Labutti K."/>
            <person name="Salamov A."/>
            <person name="Andreopoulos B."/>
            <person name="Baker S."/>
            <person name="Barry K."/>
            <person name="Bills G."/>
            <person name="Bluhm B."/>
            <person name="Cannon C."/>
            <person name="Castanera R."/>
            <person name="Culley D."/>
            <person name="Daum C."/>
            <person name="Ezra D."/>
            <person name="Gonzalez J."/>
            <person name="Henrissat B."/>
            <person name="Kuo A."/>
            <person name="Liang C."/>
            <person name="Lipzen A."/>
            <person name="Lutzoni F."/>
            <person name="Magnuson J."/>
            <person name="Mondo S."/>
            <person name="Nolan M."/>
            <person name="Ohm R."/>
            <person name="Pangilinan J."/>
            <person name="Park H.-J."/>
            <person name="Ramirez L."/>
            <person name="Alfaro M."/>
            <person name="Sun H."/>
            <person name="Tritt A."/>
            <person name="Yoshinaga Y."/>
            <person name="Zwiers L.-H."/>
            <person name="Turgeon B."/>
            <person name="Goodwin S."/>
            <person name="Spatafora J."/>
            <person name="Crous P."/>
            <person name="Grigoriev I."/>
        </authorList>
    </citation>
    <scope>NUCLEOTIDE SEQUENCE</scope>
    <source>
        <strain evidence="8">CBS 115976</strain>
    </source>
</reference>
<comment type="similarity">
    <text evidence="5">Belongs to the COX19 family.</text>
</comment>
<keyword evidence="3" id="KW-1015">Disulfide bond</keyword>
<dbReference type="InterPro" id="IPR051383">
    <property type="entry name" value="COX19"/>
</dbReference>
<comment type="function">
    <text evidence="4">Required for the assembly of mitochondrial cytochrome c oxidase.</text>
</comment>
<evidence type="ECO:0000256" key="6">
    <source>
        <dbReference type="ARBA" id="ARBA00039385"/>
    </source>
</evidence>
<feature type="region of interest" description="Disordered" evidence="7">
    <location>
        <begin position="82"/>
        <end position="116"/>
    </location>
</feature>
<dbReference type="PANTHER" id="PTHR21107:SF2">
    <property type="entry name" value="CYTOCHROME C OXIDASE ASSEMBLY PROTEIN COX19"/>
    <property type="match status" value="1"/>
</dbReference>
<keyword evidence="9" id="KW-1185">Reference proteome</keyword>
<protein>
    <recommendedName>
        <fullName evidence="6">Cytochrome c oxidase assembly protein COX19</fullName>
    </recommendedName>
</protein>
<sequence>MSQFGGPGGGQKHFKPTPPQRGSFPLDHYAECKEIMKTYLTCLKRTTGANDECREVAKEYLGCRMTHNLMARDSMRNLGFAEGDGGMGGRGVGGGRVDEEGEEGGWMKSGNGYELA</sequence>
<name>A0A6A6U6Z9_9PEZI</name>
<evidence type="ECO:0000256" key="3">
    <source>
        <dbReference type="ARBA" id="ARBA00023157"/>
    </source>
</evidence>
<organism evidence="8 9">
    <name type="scientific">Microthyrium microscopicum</name>
    <dbReference type="NCBI Taxonomy" id="703497"/>
    <lineage>
        <taxon>Eukaryota</taxon>
        <taxon>Fungi</taxon>
        <taxon>Dikarya</taxon>
        <taxon>Ascomycota</taxon>
        <taxon>Pezizomycotina</taxon>
        <taxon>Dothideomycetes</taxon>
        <taxon>Dothideomycetes incertae sedis</taxon>
        <taxon>Microthyriales</taxon>
        <taxon>Microthyriaceae</taxon>
        <taxon>Microthyrium</taxon>
    </lineage>
</organism>
<dbReference type="EMBL" id="MU004237">
    <property type="protein sequence ID" value="KAF2667426.1"/>
    <property type="molecule type" value="Genomic_DNA"/>
</dbReference>
<feature type="compositionally biased region" description="Gly residues" evidence="7">
    <location>
        <begin position="1"/>
        <end position="11"/>
    </location>
</feature>